<dbReference type="GO" id="GO:0003677">
    <property type="term" value="F:DNA binding"/>
    <property type="evidence" value="ECO:0007669"/>
    <property type="project" value="UniProtKB-KW"/>
</dbReference>
<name>A0A1L8RIG3_9ENTE</name>
<dbReference type="Pfam" id="PF01381">
    <property type="entry name" value="HTH_3"/>
    <property type="match status" value="1"/>
</dbReference>
<dbReference type="InterPro" id="IPR001387">
    <property type="entry name" value="Cro/C1-type_HTH"/>
</dbReference>
<proteinExistence type="predicted"/>
<keyword evidence="4" id="KW-1185">Reference proteome</keyword>
<dbReference type="PROSITE" id="PS50943">
    <property type="entry name" value="HTH_CROC1"/>
    <property type="match status" value="1"/>
</dbReference>
<dbReference type="SUPFAM" id="SSF47413">
    <property type="entry name" value="lambda repressor-like DNA-binding domains"/>
    <property type="match status" value="1"/>
</dbReference>
<dbReference type="SMART" id="SM00530">
    <property type="entry name" value="HTH_XRE"/>
    <property type="match status" value="1"/>
</dbReference>
<evidence type="ECO:0000259" key="2">
    <source>
        <dbReference type="PROSITE" id="PS50943"/>
    </source>
</evidence>
<dbReference type="EMBL" id="JXKH01000002">
    <property type="protein sequence ID" value="OJG19560.1"/>
    <property type="molecule type" value="Genomic_DNA"/>
</dbReference>
<dbReference type="CDD" id="cd00093">
    <property type="entry name" value="HTH_XRE"/>
    <property type="match status" value="1"/>
</dbReference>
<comment type="caution">
    <text evidence="3">The sequence shown here is derived from an EMBL/GenBank/DDBJ whole genome shotgun (WGS) entry which is preliminary data.</text>
</comment>
<dbReference type="PANTHER" id="PTHR46558:SF15">
    <property type="entry name" value="HELIX-TURN-HELIX DOMAIN PROTEIN"/>
    <property type="match status" value="1"/>
</dbReference>
<organism evidence="3 4">
    <name type="scientific">Enterococcus canis</name>
    <dbReference type="NCBI Taxonomy" id="214095"/>
    <lineage>
        <taxon>Bacteria</taxon>
        <taxon>Bacillati</taxon>
        <taxon>Bacillota</taxon>
        <taxon>Bacilli</taxon>
        <taxon>Lactobacillales</taxon>
        <taxon>Enterococcaceae</taxon>
        <taxon>Enterococcus</taxon>
    </lineage>
</organism>
<dbReference type="PANTHER" id="PTHR46558">
    <property type="entry name" value="TRACRIPTIONAL REGULATORY PROTEIN-RELATED-RELATED"/>
    <property type="match status" value="1"/>
</dbReference>
<protein>
    <recommendedName>
        <fullName evidence="2">HTH cro/C1-type domain-containing protein</fullName>
    </recommendedName>
</protein>
<evidence type="ECO:0000313" key="4">
    <source>
        <dbReference type="Proteomes" id="UP000181884"/>
    </source>
</evidence>
<dbReference type="STRING" id="214095.RU97_GL001131"/>
<gene>
    <name evidence="3" type="ORF">RU97_GL001131</name>
</gene>
<evidence type="ECO:0000313" key="3">
    <source>
        <dbReference type="EMBL" id="OJG19560.1"/>
    </source>
</evidence>
<accession>A0A1L8RIG3</accession>
<sequence length="202" mass="23000">MRSSLLDKLIAVTVELEGGTVQMTSVGANIKYYRQLHRLSQNDLANELHISRQTISKWERGVSQPTIEYLLGLSEFFQVTIDTLIKAETEPIKEEETLMKKAVFLVSSYTPSGNTEWGQEAKDYGTRDFLANLSKMYPMYEWRAAKPIELEAILNQEKIGMIMLAPTVTPRIKEIEAQYPGEIKVITSGEYAKISMNFILKK</sequence>
<dbReference type="InterPro" id="IPR010982">
    <property type="entry name" value="Lambda_DNA-bd_dom_sf"/>
</dbReference>
<reference evidence="3 4" key="1">
    <citation type="submission" date="2014-12" db="EMBL/GenBank/DDBJ databases">
        <title>Draft genome sequences of 29 type strains of Enterococci.</title>
        <authorList>
            <person name="Zhong Z."/>
            <person name="Sun Z."/>
            <person name="Liu W."/>
            <person name="Zhang W."/>
            <person name="Zhang H."/>
        </authorList>
    </citation>
    <scope>NUCLEOTIDE SEQUENCE [LARGE SCALE GENOMIC DNA]</scope>
    <source>
        <strain evidence="3 4">DSM 17029</strain>
    </source>
</reference>
<dbReference type="Gene3D" id="1.10.260.40">
    <property type="entry name" value="lambda repressor-like DNA-binding domains"/>
    <property type="match status" value="1"/>
</dbReference>
<dbReference type="AlphaFoldDB" id="A0A1L8RIG3"/>
<dbReference type="Proteomes" id="UP000181884">
    <property type="component" value="Unassembled WGS sequence"/>
</dbReference>
<feature type="domain" description="HTH cro/C1-type" evidence="2">
    <location>
        <begin position="30"/>
        <end position="84"/>
    </location>
</feature>
<evidence type="ECO:0000256" key="1">
    <source>
        <dbReference type="ARBA" id="ARBA00023125"/>
    </source>
</evidence>
<keyword evidence="1" id="KW-0238">DNA-binding</keyword>